<dbReference type="Gene3D" id="1.20.5.1030">
    <property type="entry name" value="Preprotein translocase secy subunit"/>
    <property type="match status" value="1"/>
</dbReference>
<organism evidence="10 11">
    <name type="scientific">Ruminiclostridium herbifermentans</name>
    <dbReference type="NCBI Taxonomy" id="2488810"/>
    <lineage>
        <taxon>Bacteria</taxon>
        <taxon>Bacillati</taxon>
        <taxon>Bacillota</taxon>
        <taxon>Clostridia</taxon>
        <taxon>Eubacteriales</taxon>
        <taxon>Oscillospiraceae</taxon>
        <taxon>Ruminiclostridium</taxon>
    </lineage>
</organism>
<comment type="subunit">
    <text evidence="9">Component of the Sec protein translocase complex. Heterotrimer consisting of SecY, SecE and SecG subunits. The heterotrimers can form oligomers, although 1 heterotrimer is thought to be able to translocate proteins. Interacts with the ribosome. Interacts with SecDF, and other proteins may be involved. Interacts with SecA.</text>
</comment>
<dbReference type="GO" id="GO:0008320">
    <property type="term" value="F:protein transmembrane transporter activity"/>
    <property type="evidence" value="ECO:0007669"/>
    <property type="project" value="UniProtKB-UniRule"/>
</dbReference>
<dbReference type="RefSeq" id="WP_137697355.1">
    <property type="nucleotide sequence ID" value="NZ_CP061336.1"/>
</dbReference>
<keyword evidence="6 9" id="KW-1133">Transmembrane helix</keyword>
<dbReference type="InterPro" id="IPR038379">
    <property type="entry name" value="SecE_sf"/>
</dbReference>
<dbReference type="PROSITE" id="PS01067">
    <property type="entry name" value="SECE_SEC61G"/>
    <property type="match status" value="1"/>
</dbReference>
<dbReference type="OrthoDB" id="9799073at2"/>
<keyword evidence="3 9" id="KW-1003">Cell membrane</keyword>
<comment type="subcellular location">
    <subcellularLocation>
        <location evidence="9">Cell membrane</location>
        <topology evidence="9">Single-pass membrane protein</topology>
    </subcellularLocation>
    <subcellularLocation>
        <location evidence="1">Membrane</location>
    </subcellularLocation>
</comment>
<evidence type="ECO:0000256" key="4">
    <source>
        <dbReference type="ARBA" id="ARBA00022692"/>
    </source>
</evidence>
<dbReference type="GO" id="GO:0006605">
    <property type="term" value="P:protein targeting"/>
    <property type="evidence" value="ECO:0007669"/>
    <property type="project" value="UniProtKB-UniRule"/>
</dbReference>
<evidence type="ECO:0000256" key="3">
    <source>
        <dbReference type="ARBA" id="ARBA00022475"/>
    </source>
</evidence>
<sequence>MAENETKKVSWFKKTGQGIVKLFKEVKVELKKVIWPNRTQLINNTGTVLLFCFIIGCIIWVSDLAFLQLSKIVFTK</sequence>
<keyword evidence="5 9" id="KW-0653">Protein transport</keyword>
<keyword evidence="7 9" id="KW-0811">Translocation</keyword>
<dbReference type="GO" id="GO:0065002">
    <property type="term" value="P:intracellular protein transmembrane transport"/>
    <property type="evidence" value="ECO:0007669"/>
    <property type="project" value="UniProtKB-UniRule"/>
</dbReference>
<proteinExistence type="inferred from homology"/>
<evidence type="ECO:0000313" key="10">
    <source>
        <dbReference type="EMBL" id="QNU66588.1"/>
    </source>
</evidence>
<dbReference type="KEGG" id="rher:EHE19_017325"/>
<keyword evidence="4 9" id="KW-0812">Transmembrane</keyword>
<dbReference type="EMBL" id="CP061336">
    <property type="protein sequence ID" value="QNU66588.1"/>
    <property type="molecule type" value="Genomic_DNA"/>
</dbReference>
<evidence type="ECO:0000256" key="5">
    <source>
        <dbReference type="ARBA" id="ARBA00022927"/>
    </source>
</evidence>
<reference evidence="10 11" key="1">
    <citation type="submission" date="2020-09" db="EMBL/GenBank/DDBJ databases">
        <title>Characterization and genome sequencing of Ruminiclostridium sp. nov. MA18.</title>
        <authorList>
            <person name="Rettenmaier R."/>
            <person name="Kowollik M.-L."/>
            <person name="Liebl W."/>
            <person name="Zverlov V."/>
        </authorList>
    </citation>
    <scope>NUCLEOTIDE SEQUENCE [LARGE SCALE GENOMIC DNA]</scope>
    <source>
        <strain evidence="10 11">MA18</strain>
    </source>
</reference>
<dbReference type="GO" id="GO:0009306">
    <property type="term" value="P:protein secretion"/>
    <property type="evidence" value="ECO:0007669"/>
    <property type="project" value="UniProtKB-UniRule"/>
</dbReference>
<evidence type="ECO:0000256" key="9">
    <source>
        <dbReference type="HAMAP-Rule" id="MF_00422"/>
    </source>
</evidence>
<evidence type="ECO:0000313" key="11">
    <source>
        <dbReference type="Proteomes" id="UP000306409"/>
    </source>
</evidence>
<keyword evidence="2 9" id="KW-0813">Transport</keyword>
<feature type="transmembrane region" description="Helical" evidence="9">
    <location>
        <begin position="48"/>
        <end position="67"/>
    </location>
</feature>
<evidence type="ECO:0000256" key="6">
    <source>
        <dbReference type="ARBA" id="ARBA00022989"/>
    </source>
</evidence>
<dbReference type="Proteomes" id="UP000306409">
    <property type="component" value="Chromosome"/>
</dbReference>
<evidence type="ECO:0000256" key="1">
    <source>
        <dbReference type="ARBA" id="ARBA00004370"/>
    </source>
</evidence>
<accession>A0A4U7JFV4</accession>
<dbReference type="InterPro" id="IPR001901">
    <property type="entry name" value="Translocase_SecE/Sec61-g"/>
</dbReference>
<dbReference type="GO" id="GO:0005886">
    <property type="term" value="C:plasma membrane"/>
    <property type="evidence" value="ECO:0007669"/>
    <property type="project" value="UniProtKB-SubCell"/>
</dbReference>
<protein>
    <recommendedName>
        <fullName evidence="9">Protein translocase subunit SecE</fullName>
    </recommendedName>
</protein>
<dbReference type="PANTHER" id="PTHR33910">
    <property type="entry name" value="PROTEIN TRANSLOCASE SUBUNIT SECE"/>
    <property type="match status" value="1"/>
</dbReference>
<dbReference type="Pfam" id="PF00584">
    <property type="entry name" value="SecE"/>
    <property type="match status" value="1"/>
</dbReference>
<evidence type="ECO:0000256" key="7">
    <source>
        <dbReference type="ARBA" id="ARBA00023010"/>
    </source>
</evidence>
<evidence type="ECO:0000256" key="2">
    <source>
        <dbReference type="ARBA" id="ARBA00022448"/>
    </source>
</evidence>
<dbReference type="InterPro" id="IPR005807">
    <property type="entry name" value="SecE_bac"/>
</dbReference>
<comment type="function">
    <text evidence="9">Essential subunit of the Sec protein translocation channel SecYEG. Clamps together the 2 halves of SecY. May contact the channel plug during translocation.</text>
</comment>
<dbReference type="PANTHER" id="PTHR33910:SF1">
    <property type="entry name" value="PROTEIN TRANSLOCASE SUBUNIT SECE"/>
    <property type="match status" value="1"/>
</dbReference>
<dbReference type="NCBIfam" id="TIGR00964">
    <property type="entry name" value="secE_bact"/>
    <property type="match status" value="1"/>
</dbReference>
<evidence type="ECO:0000256" key="8">
    <source>
        <dbReference type="ARBA" id="ARBA00023136"/>
    </source>
</evidence>
<name>A0A4U7JFV4_9FIRM</name>
<dbReference type="GO" id="GO:0043952">
    <property type="term" value="P:protein transport by the Sec complex"/>
    <property type="evidence" value="ECO:0007669"/>
    <property type="project" value="UniProtKB-UniRule"/>
</dbReference>
<keyword evidence="11" id="KW-1185">Reference proteome</keyword>
<comment type="similarity">
    <text evidence="9">Belongs to the SecE/SEC61-gamma family.</text>
</comment>
<dbReference type="HAMAP" id="MF_00422">
    <property type="entry name" value="SecE"/>
    <property type="match status" value="1"/>
</dbReference>
<gene>
    <name evidence="9 10" type="primary">secE</name>
    <name evidence="10" type="ORF">EHE19_017325</name>
</gene>
<keyword evidence="8 9" id="KW-0472">Membrane</keyword>
<dbReference type="AlphaFoldDB" id="A0A4U7JFV4"/>